<dbReference type="Pfam" id="PF07695">
    <property type="entry name" value="7TMR-DISM_7TM"/>
    <property type="match status" value="1"/>
</dbReference>
<dbReference type="Gene3D" id="3.40.50.2300">
    <property type="match status" value="1"/>
</dbReference>
<dbReference type="InterPro" id="IPR004358">
    <property type="entry name" value="Sig_transdc_His_kin-like_C"/>
</dbReference>
<keyword evidence="12" id="KW-1185">Reference proteome</keyword>
<evidence type="ECO:0000256" key="1">
    <source>
        <dbReference type="ARBA" id="ARBA00000085"/>
    </source>
</evidence>
<dbReference type="Pfam" id="PF00072">
    <property type="entry name" value="Response_reg"/>
    <property type="match status" value="1"/>
</dbReference>
<keyword evidence="7" id="KW-0812">Transmembrane</keyword>
<feature type="transmembrane region" description="Helical" evidence="7">
    <location>
        <begin position="311"/>
        <end position="330"/>
    </location>
</feature>
<feature type="transmembrane region" description="Helical" evidence="7">
    <location>
        <begin position="250"/>
        <end position="273"/>
    </location>
</feature>
<gene>
    <name evidence="11" type="ORF">EHQ30_01105</name>
</gene>
<dbReference type="InterPro" id="IPR036457">
    <property type="entry name" value="PPM-type-like_dom_sf"/>
</dbReference>
<protein>
    <recommendedName>
        <fullName evidence="2">histidine kinase</fullName>
        <ecNumber evidence="2">2.7.13.3</ecNumber>
    </recommendedName>
</protein>
<dbReference type="InterPro" id="IPR036097">
    <property type="entry name" value="HisK_dim/P_sf"/>
</dbReference>
<dbReference type="CDD" id="cd17574">
    <property type="entry name" value="REC_OmpR"/>
    <property type="match status" value="1"/>
</dbReference>
<dbReference type="SMART" id="SM00388">
    <property type="entry name" value="HisKA"/>
    <property type="match status" value="1"/>
</dbReference>
<dbReference type="Gene3D" id="1.10.287.130">
    <property type="match status" value="1"/>
</dbReference>
<dbReference type="PRINTS" id="PR00344">
    <property type="entry name" value="BCTRLSENSOR"/>
</dbReference>
<dbReference type="Proteomes" id="UP000297891">
    <property type="component" value="Unassembled WGS sequence"/>
</dbReference>
<evidence type="ECO:0000256" key="6">
    <source>
        <dbReference type="PROSITE-ProRule" id="PRU00169"/>
    </source>
</evidence>
<evidence type="ECO:0000256" key="5">
    <source>
        <dbReference type="ARBA" id="ARBA00022777"/>
    </source>
</evidence>
<evidence type="ECO:0000313" key="12">
    <source>
        <dbReference type="Proteomes" id="UP000297891"/>
    </source>
</evidence>
<keyword evidence="7" id="KW-0472">Membrane</keyword>
<dbReference type="Gene3D" id="2.60.120.260">
    <property type="entry name" value="Galactose-binding domain-like"/>
    <property type="match status" value="1"/>
</dbReference>
<dbReference type="RefSeq" id="WP_135676505.1">
    <property type="nucleotide sequence ID" value="NZ_RQFP01000001.1"/>
</dbReference>
<evidence type="ECO:0000256" key="8">
    <source>
        <dbReference type="SAM" id="SignalP"/>
    </source>
</evidence>
<dbReference type="Pfam" id="PF02518">
    <property type="entry name" value="HATPase_c"/>
    <property type="match status" value="1"/>
</dbReference>
<dbReference type="Gene3D" id="3.30.565.10">
    <property type="entry name" value="Histidine kinase-like ATPase, C-terminal domain"/>
    <property type="match status" value="1"/>
</dbReference>
<dbReference type="EC" id="2.7.13.3" evidence="2"/>
<dbReference type="OrthoDB" id="9809348at2"/>
<dbReference type="CDD" id="cd16922">
    <property type="entry name" value="HATPase_EvgS-ArcB-TorS-like"/>
    <property type="match status" value="1"/>
</dbReference>
<dbReference type="PROSITE" id="PS50110">
    <property type="entry name" value="RESPONSE_REGULATORY"/>
    <property type="match status" value="1"/>
</dbReference>
<dbReference type="InterPro" id="IPR001789">
    <property type="entry name" value="Sig_transdc_resp-reg_receiver"/>
</dbReference>
<dbReference type="FunFam" id="3.30.565.10:FF:000010">
    <property type="entry name" value="Sensor histidine kinase RcsC"/>
    <property type="match status" value="1"/>
</dbReference>
<keyword evidence="5" id="KW-0418">Kinase</keyword>
<evidence type="ECO:0000259" key="10">
    <source>
        <dbReference type="PROSITE" id="PS50110"/>
    </source>
</evidence>
<proteinExistence type="predicted"/>
<keyword evidence="4" id="KW-0808">Transferase</keyword>
<dbReference type="SMART" id="SM00387">
    <property type="entry name" value="HATPase_c"/>
    <property type="match status" value="1"/>
</dbReference>
<dbReference type="Gene3D" id="3.60.40.10">
    <property type="entry name" value="PPM-type phosphatase domain"/>
    <property type="match status" value="1"/>
</dbReference>
<dbReference type="PANTHER" id="PTHR43047">
    <property type="entry name" value="TWO-COMPONENT HISTIDINE PROTEIN KINASE"/>
    <property type="match status" value="1"/>
</dbReference>
<dbReference type="SUPFAM" id="SSF52172">
    <property type="entry name" value="CheY-like"/>
    <property type="match status" value="1"/>
</dbReference>
<dbReference type="Pfam" id="PF07228">
    <property type="entry name" value="SpoIIE"/>
    <property type="match status" value="1"/>
</dbReference>
<dbReference type="PROSITE" id="PS50109">
    <property type="entry name" value="HIS_KIN"/>
    <property type="match status" value="1"/>
</dbReference>
<evidence type="ECO:0000256" key="3">
    <source>
        <dbReference type="ARBA" id="ARBA00022553"/>
    </source>
</evidence>
<comment type="catalytic activity">
    <reaction evidence="1">
        <text>ATP + protein L-histidine = ADP + protein N-phospho-L-histidine.</text>
        <dbReference type="EC" id="2.7.13.3"/>
    </reaction>
</comment>
<dbReference type="AlphaFoldDB" id="A0A5F1Z798"/>
<feature type="modified residue" description="4-aspartylphosphate" evidence="6">
    <location>
        <position position="755"/>
    </location>
</feature>
<feature type="domain" description="Response regulatory" evidence="10">
    <location>
        <begin position="706"/>
        <end position="822"/>
    </location>
</feature>
<feature type="transmembrane region" description="Helical" evidence="7">
    <location>
        <begin position="219"/>
        <end position="244"/>
    </location>
</feature>
<keyword evidence="8" id="KW-0732">Signal</keyword>
<feature type="transmembrane region" description="Helical" evidence="7">
    <location>
        <begin position="189"/>
        <end position="212"/>
    </location>
</feature>
<dbReference type="SUPFAM" id="SSF49785">
    <property type="entry name" value="Galactose-binding domain-like"/>
    <property type="match status" value="1"/>
</dbReference>
<dbReference type="SMART" id="SM00448">
    <property type="entry name" value="REC"/>
    <property type="match status" value="1"/>
</dbReference>
<dbReference type="SUPFAM" id="SSF47384">
    <property type="entry name" value="Homodimeric domain of signal transducing histidine kinase"/>
    <property type="match status" value="1"/>
</dbReference>
<organism evidence="11 12">
    <name type="scientific">Leptospira brenneri</name>
    <dbReference type="NCBI Taxonomy" id="2023182"/>
    <lineage>
        <taxon>Bacteria</taxon>
        <taxon>Pseudomonadati</taxon>
        <taxon>Spirochaetota</taxon>
        <taxon>Spirochaetia</taxon>
        <taxon>Leptospirales</taxon>
        <taxon>Leptospiraceae</taxon>
        <taxon>Leptospira</taxon>
    </lineage>
</organism>
<evidence type="ECO:0000256" key="4">
    <source>
        <dbReference type="ARBA" id="ARBA00022679"/>
    </source>
</evidence>
<reference evidence="11" key="1">
    <citation type="journal article" date="2019" name="PLoS Negl. Trop. Dis.">
        <title>Revisiting the worldwide diversity of Leptospira species in the environment.</title>
        <authorList>
            <person name="Vincent A.T."/>
            <person name="Schiettekatte O."/>
            <person name="Bourhy P."/>
            <person name="Veyrier F.J."/>
            <person name="Picardeau M."/>
        </authorList>
    </citation>
    <scope>NUCLEOTIDE SEQUENCE [LARGE SCALE GENOMIC DNA]</scope>
    <source>
        <strain evidence="11">201800277</strain>
    </source>
</reference>
<name>A0A5F1Z798_9LEPT</name>
<feature type="transmembrane region" description="Helical" evidence="7">
    <location>
        <begin position="285"/>
        <end position="305"/>
    </location>
</feature>
<dbReference type="Pfam" id="PF00512">
    <property type="entry name" value="HisKA"/>
    <property type="match status" value="1"/>
</dbReference>
<dbReference type="InterPro" id="IPR003594">
    <property type="entry name" value="HATPase_dom"/>
</dbReference>
<evidence type="ECO:0000259" key="9">
    <source>
        <dbReference type="PROSITE" id="PS50109"/>
    </source>
</evidence>
<dbReference type="InterPro" id="IPR036890">
    <property type="entry name" value="HATPase_C_sf"/>
</dbReference>
<dbReference type="EMBL" id="RQFP01000001">
    <property type="protein sequence ID" value="TGK95271.1"/>
    <property type="molecule type" value="Genomic_DNA"/>
</dbReference>
<dbReference type="CDD" id="cd00082">
    <property type="entry name" value="HisKA"/>
    <property type="match status" value="1"/>
</dbReference>
<dbReference type="SUPFAM" id="SSF81606">
    <property type="entry name" value="PP2C-like"/>
    <property type="match status" value="1"/>
</dbReference>
<dbReference type="InterPro" id="IPR011623">
    <property type="entry name" value="7TMR_DISM_rcpt_extracell_dom1"/>
</dbReference>
<keyword evidence="7" id="KW-1133">Transmembrane helix</keyword>
<sequence>MKIYYLLIIFYLFSFSPSFASPNQSPFSLEEPTKLLSLSGTWKFHSQDNVSQAKKDFPDQDWSELPIPAQWNNSGLSGFKVGWYRHSFKVSKAFQNQRISILTPIIADANEIYINGVLVGKTGEITEEGEILKKSSRISVYQIPEEILDFENENTIAVRVADDVGWGGFVNSEFYLGESSLINSKFYKYIMWNSATCFGFIYSALYCLILWIRSRRERAYLIYFFFATLAGLTVFGNLSLPYFIWDNFWFNHFLFHPALNLIGVFGILFFLDFSAIKPSRIVKGVLLFHFIIGLVPFFTFHPFMMEIYSKYTLNISSLLSILELIYAFTLNIKAVKNKEPGAIIIFFGQMALGATAVFSILSYLQIYVSILDRSISEGFLIYTLSLSFALSIRFAKLYEVTNQLKGELERKNEELISLDKMKDVFLSNTSHELMTPLNGIIGITESLLEGAMGVVSAGVSKNLSLIISSAKRLSGLVNDLLDFSKMKNRKFNLSPITLAIQPSVDIVITLLERSAKEKGLTLINEIPDDTPLVFGDENRIQQILFNLIGNALKFTESGSVRVNAKPTTRGGIVDYLEISITDTGIGLSEEDQGKIFTPFAQADASIARNFGGVGLGLSITKNLVELHTGSISVESELGKGSVFRFTLPLANGQTGFKKNPSDQKTDSSDHLVTEEDLRGNFIVEQVYVERVEVSANLSSDLNRNLTILAVDDDPINLEVLKIQLSSSGFNVIPVLDGPTAISVAHEIKPDLVLLDIMMPKMSGYQVCKILRETYSMYEMPILMLTAKNRIEDVLSGLEVGANDYLGKPFDKRELLARVNSLVLLKSAVEDKEDYLSIKAELKLAKKIQDSSLPLQPPTGGRANIVSRYNPMMAIGGDYYDFHTPDEYSLGVVIADVSGHGIPAAIVAAMFKMAFNLQKHVSKRPSEVLKRINKLLLNSIHKEFVTACYLFFDLENKRIQYASAGHPPVAFYRRKTNKVELVRPRGRVLGCFPEIPDEILDLPFAPGDRVILYTDGISEARNLSGEMFGDERLSSYIIDNSANRSTDLFADGLLERVKDFCGKPIPDDDITLVVVDL</sequence>
<evidence type="ECO:0000256" key="7">
    <source>
        <dbReference type="SAM" id="Phobius"/>
    </source>
</evidence>
<dbReference type="SMART" id="SM00331">
    <property type="entry name" value="PP2C_SIG"/>
    <property type="match status" value="1"/>
</dbReference>
<feature type="transmembrane region" description="Helical" evidence="7">
    <location>
        <begin position="342"/>
        <end position="366"/>
    </location>
</feature>
<keyword evidence="3 6" id="KW-0597">Phosphoprotein</keyword>
<dbReference type="InterPro" id="IPR011006">
    <property type="entry name" value="CheY-like_superfamily"/>
</dbReference>
<dbReference type="GO" id="GO:0000155">
    <property type="term" value="F:phosphorelay sensor kinase activity"/>
    <property type="evidence" value="ECO:0007669"/>
    <property type="project" value="InterPro"/>
</dbReference>
<feature type="domain" description="Histidine kinase" evidence="9">
    <location>
        <begin position="428"/>
        <end position="651"/>
    </location>
</feature>
<dbReference type="InterPro" id="IPR001932">
    <property type="entry name" value="PPM-type_phosphatase-like_dom"/>
</dbReference>
<accession>A0A5F1Z798</accession>
<feature type="chain" id="PRO_5022714444" description="histidine kinase" evidence="8">
    <location>
        <begin position="21"/>
        <end position="1076"/>
    </location>
</feature>
<dbReference type="SUPFAM" id="SSF55874">
    <property type="entry name" value="ATPase domain of HSP90 chaperone/DNA topoisomerase II/histidine kinase"/>
    <property type="match status" value="1"/>
</dbReference>
<feature type="signal peptide" evidence="8">
    <location>
        <begin position="1"/>
        <end position="20"/>
    </location>
</feature>
<dbReference type="InterPro" id="IPR005467">
    <property type="entry name" value="His_kinase_dom"/>
</dbReference>
<evidence type="ECO:0000313" key="11">
    <source>
        <dbReference type="EMBL" id="TGK95271.1"/>
    </source>
</evidence>
<dbReference type="InterPro" id="IPR003661">
    <property type="entry name" value="HisK_dim/P_dom"/>
</dbReference>
<dbReference type="InterPro" id="IPR008979">
    <property type="entry name" value="Galactose-bd-like_sf"/>
</dbReference>
<comment type="caution">
    <text evidence="11">The sequence shown here is derived from an EMBL/GenBank/DDBJ whole genome shotgun (WGS) entry which is preliminary data.</text>
</comment>
<evidence type="ECO:0000256" key="2">
    <source>
        <dbReference type="ARBA" id="ARBA00012438"/>
    </source>
</evidence>